<name>A0A5J4NEI5_9TREM</name>
<organism evidence="13 14">
    <name type="scientific">Paragonimus westermani</name>
    <dbReference type="NCBI Taxonomy" id="34504"/>
    <lineage>
        <taxon>Eukaryota</taxon>
        <taxon>Metazoa</taxon>
        <taxon>Spiralia</taxon>
        <taxon>Lophotrochozoa</taxon>
        <taxon>Platyhelminthes</taxon>
        <taxon>Trematoda</taxon>
        <taxon>Digenea</taxon>
        <taxon>Plagiorchiida</taxon>
        <taxon>Troglotremata</taxon>
        <taxon>Troglotrematidae</taxon>
        <taxon>Paragonimus</taxon>
    </lineage>
</organism>
<dbReference type="Proteomes" id="UP000324629">
    <property type="component" value="Unassembled WGS sequence"/>
</dbReference>
<keyword evidence="8 11" id="KW-0175">Coiled coil</keyword>
<feature type="coiled-coil region" evidence="11">
    <location>
        <begin position="98"/>
        <end position="132"/>
    </location>
</feature>
<evidence type="ECO:0000256" key="7">
    <source>
        <dbReference type="ARBA" id="ARBA00022782"/>
    </source>
</evidence>
<evidence type="ECO:0000256" key="9">
    <source>
        <dbReference type="ARBA" id="ARBA00023242"/>
    </source>
</evidence>
<evidence type="ECO:0000256" key="11">
    <source>
        <dbReference type="SAM" id="Coils"/>
    </source>
</evidence>
<evidence type="ECO:0000256" key="12">
    <source>
        <dbReference type="SAM" id="MobiDB-lite"/>
    </source>
</evidence>
<sequence>NIPCLLFSHTDHCAATDELASLASKLALSEARNRELETSLRVSRKDRLCVQHSKDEAYTQLQQLRTYIGSSAIDESLSLVTPKRDPPEPISPDEITLTRGLTDKVSSLQEENEQLKRELDLSLVRVRSLEAVLHLQEKQLCSSDTNGKTLATSETVTKREQLLACWRKQVLRMLIEVENYKAELAGNVGKLTRQYQLLDDTRRSAFAEHEALQLKLQANQAAFLAEKQRVDLLRKQLQREKSKHEALQKSYSEFRKVAMASLSGLHAHAAKLSHTALQFLQPPADSERLPANSPCAPHLFYRLRQLERRLNFAVNRLPLLGVHMTVRRSVAPGRLISHAQAEAEQLKQERDSVLRKLEQNARTFNERVQTAQEEVQLEISNLRELTRVLEESLKNKNEELNNCHMQVDELKTCQLRIQQEATEERSRLQAQLAETNKQLAKAKVEVRRAERRIDRELNERKLLIAEMEDSSKSRIQHPEHTSHAVQPDLCATDVKVNLQPVLTGSTDPNMSHSLNPAQLDAVAKSLHQLTQLAKCLKSDSSDDADSNEIQT</sequence>
<gene>
    <name evidence="13" type="ORF">DEA37_0010447</name>
</gene>
<feature type="coiled-coil region" evidence="11">
    <location>
        <begin position="336"/>
        <end position="466"/>
    </location>
</feature>
<accession>A0A5J4NEI5</accession>
<evidence type="ECO:0000256" key="5">
    <source>
        <dbReference type="ARBA" id="ARBA00022473"/>
    </source>
</evidence>
<evidence type="ECO:0000256" key="10">
    <source>
        <dbReference type="ARBA" id="ARBA00031932"/>
    </source>
</evidence>
<comment type="caution">
    <text evidence="13">The sequence shown here is derived from an EMBL/GenBank/DDBJ whole genome shotgun (WGS) entry which is preliminary data.</text>
</comment>
<dbReference type="PANTHER" id="PTHR46822:SF1">
    <property type="entry name" value="COILED-COIL ALPHA-HELICAL ROD PROTEIN 1"/>
    <property type="match status" value="1"/>
</dbReference>
<dbReference type="AlphaFoldDB" id="A0A5J4NEI5"/>
<comment type="function">
    <text evidence="1">May be a regulator of keratinocyte proliferation or differentiation.</text>
</comment>
<keyword evidence="9" id="KW-0539">Nucleus</keyword>
<feature type="non-terminal residue" evidence="13">
    <location>
        <position position="1"/>
    </location>
</feature>
<feature type="region of interest" description="Disordered" evidence="12">
    <location>
        <begin position="469"/>
        <end position="488"/>
    </location>
</feature>
<evidence type="ECO:0000256" key="1">
    <source>
        <dbReference type="ARBA" id="ARBA00003936"/>
    </source>
</evidence>
<dbReference type="GO" id="GO:0005634">
    <property type="term" value="C:nucleus"/>
    <property type="evidence" value="ECO:0007669"/>
    <property type="project" value="UniProtKB-SubCell"/>
</dbReference>
<evidence type="ECO:0000313" key="14">
    <source>
        <dbReference type="Proteomes" id="UP000324629"/>
    </source>
</evidence>
<dbReference type="GO" id="GO:0005737">
    <property type="term" value="C:cytoplasm"/>
    <property type="evidence" value="ECO:0007669"/>
    <property type="project" value="UniProtKB-SubCell"/>
</dbReference>
<keyword evidence="14" id="KW-1185">Reference proteome</keyword>
<comment type="subcellular location">
    <subcellularLocation>
        <location evidence="3">Cytoplasm</location>
    </subcellularLocation>
    <subcellularLocation>
        <location evidence="2">Nucleus</location>
    </subcellularLocation>
</comment>
<reference evidence="13 14" key="1">
    <citation type="journal article" date="2019" name="Gigascience">
        <title>Whole-genome sequence of the oriental lung fluke Paragonimus westermani.</title>
        <authorList>
            <person name="Oey H."/>
            <person name="Zakrzewski M."/>
            <person name="Narain K."/>
            <person name="Devi K.R."/>
            <person name="Agatsuma T."/>
            <person name="Nawaratna S."/>
            <person name="Gobert G.N."/>
            <person name="Jones M.K."/>
            <person name="Ragan M.A."/>
            <person name="McManus D.P."/>
            <person name="Krause L."/>
        </authorList>
    </citation>
    <scope>NUCLEOTIDE SEQUENCE [LARGE SCALE GENOMIC DNA]</scope>
    <source>
        <strain evidence="13 14">IND2009</strain>
    </source>
</reference>
<dbReference type="EMBL" id="QNGE01003554">
    <property type="protein sequence ID" value="KAA3673895.1"/>
    <property type="molecule type" value="Genomic_DNA"/>
</dbReference>
<keyword evidence="7" id="KW-0221">Differentiation</keyword>
<evidence type="ECO:0000256" key="4">
    <source>
        <dbReference type="ARBA" id="ARBA00016468"/>
    </source>
</evidence>
<dbReference type="GO" id="GO:0005814">
    <property type="term" value="C:centriole"/>
    <property type="evidence" value="ECO:0007669"/>
    <property type="project" value="TreeGrafter"/>
</dbReference>
<dbReference type="PANTHER" id="PTHR46822">
    <property type="entry name" value="COILED-COIL ALPHA-HELICAL ROD PROTEIN 1"/>
    <property type="match status" value="1"/>
</dbReference>
<protein>
    <recommendedName>
        <fullName evidence="4">Coiled-coil alpha-helical rod protein 1</fullName>
    </recommendedName>
    <alternativeName>
        <fullName evidence="10">Alpha-helical coiled-coil rod protein</fullName>
    </alternativeName>
</protein>
<feature type="compositionally biased region" description="Basic and acidic residues" evidence="12">
    <location>
        <begin position="469"/>
        <end position="482"/>
    </location>
</feature>
<dbReference type="Pfam" id="PF07111">
    <property type="entry name" value="HCR"/>
    <property type="match status" value="1"/>
</dbReference>
<evidence type="ECO:0000256" key="2">
    <source>
        <dbReference type="ARBA" id="ARBA00004123"/>
    </source>
</evidence>
<dbReference type="GO" id="GO:0006611">
    <property type="term" value="P:protein export from nucleus"/>
    <property type="evidence" value="ECO:0007669"/>
    <property type="project" value="TreeGrafter"/>
</dbReference>
<evidence type="ECO:0000256" key="3">
    <source>
        <dbReference type="ARBA" id="ARBA00004496"/>
    </source>
</evidence>
<evidence type="ECO:0000256" key="6">
    <source>
        <dbReference type="ARBA" id="ARBA00022490"/>
    </source>
</evidence>
<evidence type="ECO:0000256" key="8">
    <source>
        <dbReference type="ARBA" id="ARBA00023054"/>
    </source>
</evidence>
<dbReference type="InterPro" id="IPR009800">
    <property type="entry name" value="HCR"/>
</dbReference>
<proteinExistence type="predicted"/>
<keyword evidence="6" id="KW-0963">Cytoplasm</keyword>
<dbReference type="GO" id="GO:0030154">
    <property type="term" value="P:cell differentiation"/>
    <property type="evidence" value="ECO:0007669"/>
    <property type="project" value="UniProtKB-KW"/>
</dbReference>
<keyword evidence="5" id="KW-0217">Developmental protein</keyword>
<evidence type="ECO:0000313" key="13">
    <source>
        <dbReference type="EMBL" id="KAA3673895.1"/>
    </source>
</evidence>